<dbReference type="InterPro" id="IPR036590">
    <property type="entry name" value="SRAP-like"/>
</dbReference>
<dbReference type="SUPFAM" id="SSF143081">
    <property type="entry name" value="BB1717-like"/>
    <property type="match status" value="1"/>
</dbReference>
<dbReference type="GO" id="GO:0016829">
    <property type="term" value="F:lyase activity"/>
    <property type="evidence" value="ECO:0007669"/>
    <property type="project" value="UniProtKB-KW"/>
</dbReference>
<protein>
    <recommendedName>
        <fullName evidence="8">Abasic site processing protein</fullName>
        <ecNumber evidence="8">3.4.-.-</ecNumber>
    </recommendedName>
</protein>
<evidence type="ECO:0000256" key="7">
    <source>
        <dbReference type="ARBA" id="ARBA00023239"/>
    </source>
</evidence>
<dbReference type="PANTHER" id="PTHR13604:SF0">
    <property type="entry name" value="ABASIC SITE PROCESSING PROTEIN HMCES"/>
    <property type="match status" value="1"/>
</dbReference>
<evidence type="ECO:0000256" key="3">
    <source>
        <dbReference type="ARBA" id="ARBA00022763"/>
    </source>
</evidence>
<keyword evidence="6" id="KW-0238">DNA-binding</keyword>
<reference evidence="9 10" key="1">
    <citation type="journal article" date="2018" name="Mol. Plant Microbe Interact.">
        <title>Taxonomically Different Co-Microsymbionts of a Relict Legume, Oxytropis popoviana, Have Complementary Sets of Symbiotic Genes and Together Increase the Efficiency of Plant Nodulation.</title>
        <authorList>
            <person name="Safronova V."/>
            <person name="Belimov A."/>
            <person name="Sazanova A."/>
            <person name="Chirak E."/>
            <person name="Verkhozina A."/>
            <person name="Kuznetsova I."/>
            <person name="Andronov E."/>
            <person name="Puhalsky J."/>
            <person name="Tikhonovich I."/>
        </authorList>
    </citation>
    <scope>NUCLEOTIDE SEQUENCE [LARGE SCALE GENOMIC DNA]</scope>
    <source>
        <strain evidence="9 10">Opo-235</strain>
    </source>
</reference>
<dbReference type="GO" id="GO:0008233">
    <property type="term" value="F:peptidase activity"/>
    <property type="evidence" value="ECO:0007669"/>
    <property type="project" value="UniProtKB-KW"/>
</dbReference>
<evidence type="ECO:0000256" key="5">
    <source>
        <dbReference type="ARBA" id="ARBA00023124"/>
    </source>
</evidence>
<evidence type="ECO:0000256" key="6">
    <source>
        <dbReference type="ARBA" id="ARBA00023125"/>
    </source>
</evidence>
<evidence type="ECO:0000256" key="1">
    <source>
        <dbReference type="ARBA" id="ARBA00008136"/>
    </source>
</evidence>
<evidence type="ECO:0000256" key="2">
    <source>
        <dbReference type="ARBA" id="ARBA00022670"/>
    </source>
</evidence>
<dbReference type="Pfam" id="PF02586">
    <property type="entry name" value="SRAP"/>
    <property type="match status" value="1"/>
</dbReference>
<keyword evidence="2 8" id="KW-0645">Protease</keyword>
<dbReference type="EMBL" id="QKOD01000011">
    <property type="protein sequence ID" value="RNJ42413.1"/>
    <property type="molecule type" value="Genomic_DNA"/>
</dbReference>
<comment type="caution">
    <text evidence="9">The sequence shown here is derived from an EMBL/GenBank/DDBJ whole genome shotgun (WGS) entry which is preliminary data.</text>
</comment>
<accession>A0A3M9X3C4</accession>
<sequence length="230" mass="26296">MCGRYTRYLTWSEIHRLYRLTAPAEIGRNDEPRYNIAPTQDVPFVTAGENGNHRLREGRWWLVPYWAKEMPKAAMFNARIEGIDTAPAFRDAFKSKRCLIPADGFFEWTISPADGKKDPWHIYLPGHAPFSFAGLWAYNSNLDITSCTIITEPAGEPMKNLHERQPLILDQAYYDAWLDPATPKEYLKDTLSHDIDGQLQFNRVGRDVNSTVINKQPNDHPALVGPINPL</sequence>
<dbReference type="PANTHER" id="PTHR13604">
    <property type="entry name" value="DC12-RELATED"/>
    <property type="match status" value="1"/>
</dbReference>
<evidence type="ECO:0000313" key="9">
    <source>
        <dbReference type="EMBL" id="RNJ42413.1"/>
    </source>
</evidence>
<proteinExistence type="inferred from homology"/>
<dbReference type="Gene3D" id="3.90.1680.10">
    <property type="entry name" value="SOS response associated peptidase-like"/>
    <property type="match status" value="1"/>
</dbReference>
<dbReference type="Proteomes" id="UP000275436">
    <property type="component" value="Unassembled WGS sequence"/>
</dbReference>
<dbReference type="GO" id="GO:0003697">
    <property type="term" value="F:single-stranded DNA binding"/>
    <property type="evidence" value="ECO:0007669"/>
    <property type="project" value="InterPro"/>
</dbReference>
<evidence type="ECO:0000256" key="4">
    <source>
        <dbReference type="ARBA" id="ARBA00022801"/>
    </source>
</evidence>
<keyword evidence="7" id="KW-0456">Lyase</keyword>
<dbReference type="AlphaFoldDB" id="A0A3M9X3C4"/>
<keyword evidence="3" id="KW-0227">DNA damage</keyword>
<dbReference type="RefSeq" id="WP_123169765.1">
    <property type="nucleotide sequence ID" value="NZ_QKOD01000011.1"/>
</dbReference>
<keyword evidence="4 8" id="KW-0378">Hydrolase</keyword>
<gene>
    <name evidence="9" type="ORF">DNR46_28900</name>
</gene>
<dbReference type="InterPro" id="IPR003738">
    <property type="entry name" value="SRAP"/>
</dbReference>
<name>A0A3M9X3C4_9HYPH</name>
<dbReference type="EC" id="3.4.-.-" evidence="8"/>
<organism evidence="9 10">
    <name type="scientific">Mesorhizobium japonicum</name>
    <dbReference type="NCBI Taxonomy" id="2066070"/>
    <lineage>
        <taxon>Bacteria</taxon>
        <taxon>Pseudomonadati</taxon>
        <taxon>Pseudomonadota</taxon>
        <taxon>Alphaproteobacteria</taxon>
        <taxon>Hyphomicrobiales</taxon>
        <taxon>Phyllobacteriaceae</taxon>
        <taxon>Mesorhizobium</taxon>
    </lineage>
</organism>
<comment type="similarity">
    <text evidence="1 8">Belongs to the SOS response-associated peptidase family.</text>
</comment>
<dbReference type="GO" id="GO:0006508">
    <property type="term" value="P:proteolysis"/>
    <property type="evidence" value="ECO:0007669"/>
    <property type="project" value="UniProtKB-KW"/>
</dbReference>
<evidence type="ECO:0000313" key="10">
    <source>
        <dbReference type="Proteomes" id="UP000275436"/>
    </source>
</evidence>
<keyword evidence="5" id="KW-0190">Covalent protein-DNA linkage</keyword>
<evidence type="ECO:0000256" key="8">
    <source>
        <dbReference type="RuleBase" id="RU364100"/>
    </source>
</evidence>
<dbReference type="GO" id="GO:0106300">
    <property type="term" value="P:protein-DNA covalent cross-linking repair"/>
    <property type="evidence" value="ECO:0007669"/>
    <property type="project" value="InterPro"/>
</dbReference>